<dbReference type="NCBIfam" id="NF045754">
    <property type="entry name" value="MPN499"/>
    <property type="match status" value="1"/>
</dbReference>
<dbReference type="RefSeq" id="WP_280101710.1">
    <property type="nucleotide sequence ID" value="NZ_CP122979.1"/>
</dbReference>
<dbReference type="InterPro" id="IPR054961">
    <property type="entry name" value="MPN499"/>
</dbReference>
<evidence type="ECO:0000313" key="1">
    <source>
        <dbReference type="EMBL" id="WGI36409.1"/>
    </source>
</evidence>
<gene>
    <name evidence="1" type="ORF">QEG99_02970</name>
</gene>
<protein>
    <submittedName>
        <fullName evidence="1">Uncharacterized protein</fullName>
    </submittedName>
</protein>
<evidence type="ECO:0000313" key="2">
    <source>
        <dbReference type="Proteomes" id="UP001179842"/>
    </source>
</evidence>
<reference evidence="1" key="1">
    <citation type="submission" date="2023-04" db="EMBL/GenBank/DDBJ databases">
        <title>Completed genome of Mycoplasma lagogenitalium type strain 12MS.</title>
        <authorList>
            <person name="Spergser J."/>
        </authorList>
    </citation>
    <scope>NUCLEOTIDE SEQUENCE</scope>
    <source>
        <strain evidence="1">12MS</strain>
    </source>
</reference>
<sequence length="157" mass="18882">MFKEIKKVKINWNNNGFWLVPSIYKIFTPKSRNFVLKHTKTIEDMIDKNEFFNREIIFSFNGDKNFVLFNKLMKLRGYNLQLDINKINKMNENDIITFSPIENVIIHYDFKAIEAIYNGYIPFVSKKYFTNLLQEKQSFIKDGILNLTFRQRGYQVK</sequence>
<name>A0ABY8LT32_9BACT</name>
<dbReference type="Proteomes" id="UP001179842">
    <property type="component" value="Chromosome"/>
</dbReference>
<organism evidence="1 2">
    <name type="scientific">Mesomycoplasma lagogenitalium</name>
    <dbReference type="NCBI Taxonomy" id="171286"/>
    <lineage>
        <taxon>Bacteria</taxon>
        <taxon>Bacillati</taxon>
        <taxon>Mycoplasmatota</taxon>
        <taxon>Mycoplasmoidales</taxon>
        <taxon>Metamycoplasmataceae</taxon>
        <taxon>Mesomycoplasma</taxon>
    </lineage>
</organism>
<keyword evidence="2" id="KW-1185">Reference proteome</keyword>
<proteinExistence type="predicted"/>
<dbReference type="EMBL" id="CP122979">
    <property type="protein sequence ID" value="WGI36409.1"/>
    <property type="molecule type" value="Genomic_DNA"/>
</dbReference>
<accession>A0ABY8LT32</accession>